<evidence type="ECO:0000256" key="3">
    <source>
        <dbReference type="ARBA" id="ARBA00023015"/>
    </source>
</evidence>
<evidence type="ECO:0000313" key="7">
    <source>
        <dbReference type="Proteomes" id="UP001501490"/>
    </source>
</evidence>
<dbReference type="InterPro" id="IPR011006">
    <property type="entry name" value="CheY-like_superfamily"/>
</dbReference>
<comment type="caution">
    <text evidence="6">The sequence shown here is derived from an EMBL/GenBank/DDBJ whole genome shotgun (WGS) entry which is preliminary data.</text>
</comment>
<evidence type="ECO:0000256" key="4">
    <source>
        <dbReference type="ARBA" id="ARBA00023163"/>
    </source>
</evidence>
<keyword evidence="4" id="KW-0804">Transcription</keyword>
<dbReference type="PROSITE" id="PS50921">
    <property type="entry name" value="ANTAR"/>
    <property type="match status" value="1"/>
</dbReference>
<dbReference type="Proteomes" id="UP001501490">
    <property type="component" value="Unassembled WGS sequence"/>
</dbReference>
<dbReference type="PIRSF" id="PIRSF036625">
    <property type="entry name" value="GAF_ANTAR"/>
    <property type="match status" value="1"/>
</dbReference>
<gene>
    <name evidence="6" type="ORF">GCM10022236_27770</name>
</gene>
<evidence type="ECO:0000259" key="5">
    <source>
        <dbReference type="PROSITE" id="PS50921"/>
    </source>
</evidence>
<dbReference type="SUPFAM" id="SSF52172">
    <property type="entry name" value="CheY-like"/>
    <property type="match status" value="1"/>
</dbReference>
<dbReference type="Pfam" id="PF13185">
    <property type="entry name" value="GAF_2"/>
    <property type="match status" value="1"/>
</dbReference>
<feature type="domain" description="ANTAR" evidence="5">
    <location>
        <begin position="176"/>
        <end position="237"/>
    </location>
</feature>
<evidence type="ECO:0000256" key="1">
    <source>
        <dbReference type="ARBA" id="ARBA00022679"/>
    </source>
</evidence>
<proteinExistence type="predicted"/>
<dbReference type="EMBL" id="BAABAB010000019">
    <property type="protein sequence ID" value="GAA3623866.1"/>
    <property type="molecule type" value="Genomic_DNA"/>
</dbReference>
<name>A0ABP7A2V7_9ACTN</name>
<keyword evidence="2" id="KW-0418">Kinase</keyword>
<dbReference type="RefSeq" id="WP_344805480.1">
    <property type="nucleotide sequence ID" value="NZ_BAABAB010000019.1"/>
</dbReference>
<dbReference type="InterPro" id="IPR036388">
    <property type="entry name" value="WH-like_DNA-bd_sf"/>
</dbReference>
<dbReference type="SUPFAM" id="SSF55781">
    <property type="entry name" value="GAF domain-like"/>
    <property type="match status" value="1"/>
</dbReference>
<accession>A0ABP7A2V7</accession>
<keyword evidence="3" id="KW-0805">Transcription regulation</keyword>
<dbReference type="InterPro" id="IPR029016">
    <property type="entry name" value="GAF-like_dom_sf"/>
</dbReference>
<organism evidence="6 7">
    <name type="scientific">Microlunatus ginsengisoli</name>
    <dbReference type="NCBI Taxonomy" id="363863"/>
    <lineage>
        <taxon>Bacteria</taxon>
        <taxon>Bacillati</taxon>
        <taxon>Actinomycetota</taxon>
        <taxon>Actinomycetes</taxon>
        <taxon>Propionibacteriales</taxon>
        <taxon>Propionibacteriaceae</taxon>
        <taxon>Microlunatus</taxon>
    </lineage>
</organism>
<protein>
    <submittedName>
        <fullName evidence="6">GAF and ANTAR domain-containing protein</fullName>
    </submittedName>
</protein>
<reference evidence="7" key="1">
    <citation type="journal article" date="2019" name="Int. J. Syst. Evol. Microbiol.">
        <title>The Global Catalogue of Microorganisms (GCM) 10K type strain sequencing project: providing services to taxonomists for standard genome sequencing and annotation.</title>
        <authorList>
            <consortium name="The Broad Institute Genomics Platform"/>
            <consortium name="The Broad Institute Genome Sequencing Center for Infectious Disease"/>
            <person name="Wu L."/>
            <person name="Ma J."/>
        </authorList>
    </citation>
    <scope>NUCLEOTIDE SEQUENCE [LARGE SCALE GENOMIC DNA]</scope>
    <source>
        <strain evidence="7">JCM 16929</strain>
    </source>
</reference>
<keyword evidence="7" id="KW-1185">Reference proteome</keyword>
<evidence type="ECO:0000313" key="6">
    <source>
        <dbReference type="EMBL" id="GAA3623866.1"/>
    </source>
</evidence>
<evidence type="ECO:0000256" key="2">
    <source>
        <dbReference type="ARBA" id="ARBA00022777"/>
    </source>
</evidence>
<dbReference type="InterPro" id="IPR005561">
    <property type="entry name" value="ANTAR"/>
</dbReference>
<keyword evidence="1" id="KW-0808">Transferase</keyword>
<dbReference type="Gene3D" id="3.30.450.40">
    <property type="match status" value="1"/>
</dbReference>
<dbReference type="InterPro" id="IPR012074">
    <property type="entry name" value="GAF_ANTAR"/>
</dbReference>
<dbReference type="InterPro" id="IPR003018">
    <property type="entry name" value="GAF"/>
</dbReference>
<sequence>MTGVPMGAELNPGPSEFAELTTAFGELAGLIVPPGGTLTPSRLVNAAQRAAPNVEGAALTVLPPRSRPRSIAATGALPRRADELQYSIGEGPCLDAAEGDDLVRVDDLAADPRWPAFATAVVAELGVRSIISVRLRLESDLRAALNLYATVPGALTDVDRVNAAIFGSFVALALDAERAREEASNLQLALQTNRQIGIAIGILMGRDLITAEHAFRELREVSQATNRKLRDVAREVIETGELPHAPDQRPG</sequence>
<dbReference type="Gene3D" id="1.10.10.10">
    <property type="entry name" value="Winged helix-like DNA-binding domain superfamily/Winged helix DNA-binding domain"/>
    <property type="match status" value="1"/>
</dbReference>
<dbReference type="SMART" id="SM01012">
    <property type="entry name" value="ANTAR"/>
    <property type="match status" value="1"/>
</dbReference>
<dbReference type="Pfam" id="PF03861">
    <property type="entry name" value="ANTAR"/>
    <property type="match status" value="1"/>
</dbReference>